<dbReference type="PANTHER" id="PTHR31739:SF3">
    <property type="entry name" value="ENT-KAUR-16-ENE SYNTHASE, CHLOROPLASTIC"/>
    <property type="match status" value="1"/>
</dbReference>
<dbReference type="GO" id="GO:0010333">
    <property type="term" value="F:terpene synthase activity"/>
    <property type="evidence" value="ECO:0007669"/>
    <property type="project" value="InterPro"/>
</dbReference>
<dbReference type="EMBL" id="GBRH01209787">
    <property type="protein sequence ID" value="JAD88108.1"/>
    <property type="molecule type" value="Transcribed_RNA"/>
</dbReference>
<proteinExistence type="predicted"/>
<dbReference type="InterPro" id="IPR050148">
    <property type="entry name" value="Terpene_synthase-like"/>
</dbReference>
<dbReference type="AlphaFoldDB" id="A0A0A9DN73"/>
<dbReference type="GO" id="GO:0000287">
    <property type="term" value="F:magnesium ion binding"/>
    <property type="evidence" value="ECO:0007669"/>
    <property type="project" value="TreeGrafter"/>
</dbReference>
<dbReference type="Gene3D" id="1.50.10.160">
    <property type="match status" value="1"/>
</dbReference>
<protein>
    <submittedName>
        <fullName evidence="4">Uncharacterized protein</fullName>
    </submittedName>
</protein>
<sequence>MLCLAVGMGLEFPIKETDVDAILHLKEMELKRQDADISYGRKAYMTYVAEGLGDLLDWNEVMKFQRKNGSLFNSPSTTAVALIHKYNDEALQYLNLLVSKFGSAVPAVYPLNIHCQLSMVDT</sequence>
<evidence type="ECO:0000256" key="1">
    <source>
        <dbReference type="ARBA" id="ARBA00001946"/>
    </source>
</evidence>
<accession>A0A0A9DN73</accession>
<keyword evidence="2" id="KW-0460">Magnesium</keyword>
<name>A0A0A9DN73_ARUDO</name>
<dbReference type="PANTHER" id="PTHR31739">
    <property type="entry name" value="ENT-COPALYL DIPHOSPHATE SYNTHASE, CHLOROPLASTIC"/>
    <property type="match status" value="1"/>
</dbReference>
<evidence type="ECO:0000256" key="2">
    <source>
        <dbReference type="ARBA" id="ARBA00022842"/>
    </source>
</evidence>
<evidence type="ECO:0000256" key="3">
    <source>
        <dbReference type="ARBA" id="ARBA00023239"/>
    </source>
</evidence>
<evidence type="ECO:0000313" key="4">
    <source>
        <dbReference type="EMBL" id="JAD88108.1"/>
    </source>
</evidence>
<comment type="cofactor">
    <cofactor evidence="1">
        <name>Mg(2+)</name>
        <dbReference type="ChEBI" id="CHEBI:18420"/>
    </cofactor>
</comment>
<reference evidence="4" key="1">
    <citation type="submission" date="2014-09" db="EMBL/GenBank/DDBJ databases">
        <authorList>
            <person name="Magalhaes I.L.F."/>
            <person name="Oliveira U."/>
            <person name="Santos F.R."/>
            <person name="Vidigal T.H.D.A."/>
            <person name="Brescovit A.D."/>
            <person name="Santos A.J."/>
        </authorList>
    </citation>
    <scope>NUCLEOTIDE SEQUENCE</scope>
    <source>
        <tissue evidence="4">Shoot tissue taken approximately 20 cm above the soil surface</tissue>
    </source>
</reference>
<keyword evidence="3" id="KW-0456">Lyase</keyword>
<dbReference type="GO" id="GO:0016102">
    <property type="term" value="P:diterpenoid biosynthetic process"/>
    <property type="evidence" value="ECO:0007669"/>
    <property type="project" value="TreeGrafter"/>
</dbReference>
<organism evidence="4">
    <name type="scientific">Arundo donax</name>
    <name type="common">Giant reed</name>
    <name type="synonym">Donax arundinaceus</name>
    <dbReference type="NCBI Taxonomy" id="35708"/>
    <lineage>
        <taxon>Eukaryota</taxon>
        <taxon>Viridiplantae</taxon>
        <taxon>Streptophyta</taxon>
        <taxon>Embryophyta</taxon>
        <taxon>Tracheophyta</taxon>
        <taxon>Spermatophyta</taxon>
        <taxon>Magnoliopsida</taxon>
        <taxon>Liliopsida</taxon>
        <taxon>Poales</taxon>
        <taxon>Poaceae</taxon>
        <taxon>PACMAD clade</taxon>
        <taxon>Arundinoideae</taxon>
        <taxon>Arundineae</taxon>
        <taxon>Arundo</taxon>
    </lineage>
</organism>
<reference evidence="4" key="2">
    <citation type="journal article" date="2015" name="Data Brief">
        <title>Shoot transcriptome of the giant reed, Arundo donax.</title>
        <authorList>
            <person name="Barrero R.A."/>
            <person name="Guerrero F.D."/>
            <person name="Moolhuijzen P."/>
            <person name="Goolsby J.A."/>
            <person name="Tidwell J."/>
            <person name="Bellgard S.E."/>
            <person name="Bellgard M.I."/>
        </authorList>
    </citation>
    <scope>NUCLEOTIDE SEQUENCE</scope>
    <source>
        <tissue evidence="4">Shoot tissue taken approximately 20 cm above the soil surface</tissue>
    </source>
</reference>